<dbReference type="RefSeq" id="WP_003700479.1">
    <property type="nucleotide sequence ID" value="NC_002946.2"/>
</dbReference>
<evidence type="ECO:0000313" key="3">
    <source>
        <dbReference type="Proteomes" id="UP000000535"/>
    </source>
</evidence>
<evidence type="ECO:0000313" key="2">
    <source>
        <dbReference type="EMBL" id="AKO63759.1"/>
    </source>
</evidence>
<sequence length="53" mass="5738">MQNIKSGKRLKIDTVTQSKTGFCPNAGADLPLTAAEQPDRRPSLSVKPPFTPK</sequence>
<keyword evidence="3" id="KW-1185">Reference proteome</keyword>
<dbReference type="Proteomes" id="UP000000535">
    <property type="component" value="Chromosome"/>
</dbReference>
<organism evidence="2 3">
    <name type="scientific">Neisseria gonorrhoeae (strain ATCC 700825 / FA 1090)</name>
    <dbReference type="NCBI Taxonomy" id="242231"/>
    <lineage>
        <taxon>Bacteria</taxon>
        <taxon>Pseudomonadati</taxon>
        <taxon>Pseudomonadota</taxon>
        <taxon>Betaproteobacteria</taxon>
        <taxon>Neisseriales</taxon>
        <taxon>Neisseriaceae</taxon>
        <taxon>Neisseria</taxon>
    </lineage>
</organism>
<gene>
    <name evidence="2" type="ORF">NGO_08950</name>
</gene>
<dbReference type="AlphaFoldDB" id="A0A0H4IT61"/>
<feature type="region of interest" description="Disordered" evidence="1">
    <location>
        <begin position="19"/>
        <end position="53"/>
    </location>
</feature>
<dbReference type="GeneID" id="80426964"/>
<accession>A0A0H4IT61</accession>
<proteinExistence type="predicted"/>
<evidence type="ECO:0000256" key="1">
    <source>
        <dbReference type="SAM" id="MobiDB-lite"/>
    </source>
</evidence>
<dbReference type="KEGG" id="ngo:NGO_08950"/>
<dbReference type="EMBL" id="AE004969">
    <property type="protein sequence ID" value="AKO63759.1"/>
    <property type="molecule type" value="Genomic_DNA"/>
</dbReference>
<protein>
    <submittedName>
        <fullName evidence="2">Guanylate cyclase</fullName>
    </submittedName>
</protein>
<name>A0A0H4IT61_NEIG1</name>
<reference evidence="3" key="1">
    <citation type="submission" date="2003-03" db="EMBL/GenBank/DDBJ databases">
        <title>The complete genome sequence of Neisseria gonorrhoeae.</title>
        <authorList>
            <person name="Lewis L.A."/>
            <person name="Gillaspy A.F."/>
            <person name="McLaughlin R.E."/>
            <person name="Gipson M."/>
            <person name="Ducey T.F."/>
            <person name="Ownbey T."/>
            <person name="Hartman K."/>
            <person name="Nydick C."/>
            <person name="Carson M.B."/>
            <person name="Vaughn J."/>
            <person name="Thomson C."/>
            <person name="Song L."/>
            <person name="Lin S."/>
            <person name="Yuan X."/>
            <person name="Najar F."/>
            <person name="Zhan M."/>
            <person name="Ren Q."/>
            <person name="Zhu H."/>
            <person name="Qi S."/>
            <person name="Kenton S.M."/>
            <person name="Lai H."/>
            <person name="White J.D."/>
            <person name="Clifton S."/>
            <person name="Roe B.A."/>
            <person name="Dyer D.W."/>
        </authorList>
    </citation>
    <scope>NUCLEOTIDE SEQUENCE [LARGE SCALE GENOMIC DNA]</scope>
    <source>
        <strain evidence="3">ATCC 700825 / FA 1090</strain>
    </source>
</reference>